<name>A0ABX0A5R1_9BACI</name>
<dbReference type="SUPFAM" id="SSF160920">
    <property type="entry name" value="PSTPO5379-like"/>
    <property type="match status" value="1"/>
</dbReference>
<dbReference type="PIRSF" id="PIRSF029755">
    <property type="entry name" value="UCP029755"/>
    <property type="match status" value="1"/>
</dbReference>
<evidence type="ECO:0000256" key="2">
    <source>
        <dbReference type="ARBA" id="ARBA00023239"/>
    </source>
</evidence>
<dbReference type="RefSeq" id="WP_161921609.1">
    <property type="nucleotide sequence ID" value="NZ_JAACYS010000080.1"/>
</dbReference>
<evidence type="ECO:0000313" key="4">
    <source>
        <dbReference type="EMBL" id="NCU18781.1"/>
    </source>
</evidence>
<keyword evidence="5" id="KW-1185">Reference proteome</keyword>
<proteinExistence type="inferred from homology"/>
<comment type="similarity">
    <text evidence="1 3">Belongs to the D-glutamate cyclase family.</text>
</comment>
<dbReference type="InterPro" id="IPR016938">
    <property type="entry name" value="UPF0317"/>
</dbReference>
<dbReference type="Proteomes" id="UP000743899">
    <property type="component" value="Unassembled WGS sequence"/>
</dbReference>
<dbReference type="NCBIfam" id="NF003969">
    <property type="entry name" value="PRK05463.1"/>
    <property type="match status" value="1"/>
</dbReference>
<dbReference type="InterPro" id="IPR038021">
    <property type="entry name" value="Putative_hydro-lyase"/>
</dbReference>
<dbReference type="Gene3D" id="3.40.1640.10">
    <property type="entry name" value="PSTPO5379-like"/>
    <property type="match status" value="1"/>
</dbReference>
<gene>
    <name evidence="4" type="ORF">GW534_13920</name>
</gene>
<sequence>MTNPALLSPEEARQLIREEKWRNPTSGMANGYIQANLAVLPKEYAFDFLLFCHRNPQACPIIDVVEPGEHAPKIAAPNANVKTDIPKYRIYKHGKFVEERADVIDVWDENMAGFLIGCSFTFEQALLDNGIPIRHQEEGCNVPMYITNIQCEKAGIFEGPMVVSMRPMSERDAIRAVQVTSRFPSVHGAPVHIGNPETIGIKDINQPNFGDAVTIKKGEIPVFWACGVTPQAVAMHVKPEIMITHSPGHMFITDLKNEQFSII</sequence>
<evidence type="ECO:0000256" key="3">
    <source>
        <dbReference type="HAMAP-Rule" id="MF_01830"/>
    </source>
</evidence>
<dbReference type="HAMAP" id="MF_01830">
    <property type="entry name" value="Hydro_lyase"/>
    <property type="match status" value="1"/>
</dbReference>
<dbReference type="EMBL" id="JAACYS010000080">
    <property type="protein sequence ID" value="NCU18781.1"/>
    <property type="molecule type" value="Genomic_DNA"/>
</dbReference>
<dbReference type="PANTHER" id="PTHR32022:SF10">
    <property type="entry name" value="D-GLUTAMATE CYCLASE, MITOCHONDRIAL"/>
    <property type="match status" value="1"/>
</dbReference>
<comment type="caution">
    <text evidence="4">The sequence shown here is derived from an EMBL/GenBank/DDBJ whole genome shotgun (WGS) entry which is preliminary data.</text>
</comment>
<dbReference type="Pfam" id="PF07286">
    <property type="entry name" value="D-Glu_cyclase"/>
    <property type="match status" value="1"/>
</dbReference>
<protein>
    <recommendedName>
        <fullName evidence="3">Putative hydro-lyase GW534_13920</fullName>
        <ecNumber evidence="3">4.2.1.-</ecNumber>
    </recommendedName>
</protein>
<accession>A0ABX0A5R1</accession>
<organism evidence="4 5">
    <name type="scientific">Pallidibacillus pasinlerensis</name>
    <dbReference type="NCBI Taxonomy" id="2703818"/>
    <lineage>
        <taxon>Bacteria</taxon>
        <taxon>Bacillati</taxon>
        <taxon>Bacillota</taxon>
        <taxon>Bacilli</taxon>
        <taxon>Bacillales</taxon>
        <taxon>Bacillaceae</taxon>
        <taxon>Pallidibacillus</taxon>
    </lineage>
</organism>
<evidence type="ECO:0000256" key="1">
    <source>
        <dbReference type="ARBA" id="ARBA00007896"/>
    </source>
</evidence>
<keyword evidence="2 3" id="KW-0456">Lyase</keyword>
<dbReference type="Gene3D" id="3.30.2040.10">
    <property type="entry name" value="PSTPO5379-like domain"/>
    <property type="match status" value="1"/>
</dbReference>
<dbReference type="InterPro" id="IPR009906">
    <property type="entry name" value="D-Glu_cyclase"/>
</dbReference>
<reference evidence="4 5" key="1">
    <citation type="submission" date="2020-01" db="EMBL/GenBank/DDBJ databases">
        <title>A novel Bacillus sp. from Pasinler.</title>
        <authorList>
            <person name="Adiguzel A."/>
            <person name="Ay H."/>
            <person name="Baltaci M.O."/>
        </authorList>
    </citation>
    <scope>NUCLEOTIDE SEQUENCE [LARGE SCALE GENOMIC DNA]</scope>
    <source>
        <strain evidence="4 5">P1</strain>
    </source>
</reference>
<dbReference type="EC" id="4.2.1.-" evidence="3"/>
<evidence type="ECO:0000313" key="5">
    <source>
        <dbReference type="Proteomes" id="UP000743899"/>
    </source>
</evidence>
<dbReference type="PANTHER" id="PTHR32022">
    <property type="entry name" value="D-GLUTAMATE CYCLASE, MITOCHONDRIAL"/>
    <property type="match status" value="1"/>
</dbReference>